<name>A0A919RHF1_9ACTN</name>
<reference evidence="1" key="1">
    <citation type="submission" date="2021-01" db="EMBL/GenBank/DDBJ databases">
        <title>Whole genome shotgun sequence of Sinosporangium siamense NBRC 109515.</title>
        <authorList>
            <person name="Komaki H."/>
            <person name="Tamura T."/>
        </authorList>
    </citation>
    <scope>NUCLEOTIDE SEQUENCE</scope>
    <source>
        <strain evidence="1">NBRC 109515</strain>
    </source>
</reference>
<gene>
    <name evidence="1" type="ORF">Ssi02_41670</name>
</gene>
<evidence type="ECO:0000313" key="2">
    <source>
        <dbReference type="Proteomes" id="UP000606172"/>
    </source>
</evidence>
<evidence type="ECO:0000313" key="1">
    <source>
        <dbReference type="EMBL" id="GII93936.1"/>
    </source>
</evidence>
<dbReference type="AlphaFoldDB" id="A0A919RHF1"/>
<organism evidence="1 2">
    <name type="scientific">Sinosporangium siamense</name>
    <dbReference type="NCBI Taxonomy" id="1367973"/>
    <lineage>
        <taxon>Bacteria</taxon>
        <taxon>Bacillati</taxon>
        <taxon>Actinomycetota</taxon>
        <taxon>Actinomycetes</taxon>
        <taxon>Streptosporangiales</taxon>
        <taxon>Streptosporangiaceae</taxon>
        <taxon>Sinosporangium</taxon>
    </lineage>
</organism>
<keyword evidence="2" id="KW-1185">Reference proteome</keyword>
<accession>A0A919RHF1</accession>
<dbReference type="Proteomes" id="UP000606172">
    <property type="component" value="Unassembled WGS sequence"/>
</dbReference>
<dbReference type="EMBL" id="BOOW01000027">
    <property type="protein sequence ID" value="GII93936.1"/>
    <property type="molecule type" value="Genomic_DNA"/>
</dbReference>
<protein>
    <submittedName>
        <fullName evidence="1">Uncharacterized protein</fullName>
    </submittedName>
</protein>
<comment type="caution">
    <text evidence="1">The sequence shown here is derived from an EMBL/GenBank/DDBJ whole genome shotgun (WGS) entry which is preliminary data.</text>
</comment>
<dbReference type="RefSeq" id="WP_239129173.1">
    <property type="nucleotide sequence ID" value="NZ_BOOW01000027.1"/>
</dbReference>
<proteinExistence type="predicted"/>
<sequence length="187" mass="20819">MAEPFWIERSRDAVSRYAADVHRCEEEFAASFGDISPVEFACAAWRVATPPLSDPGHVRRHRRVLAAECVRNSWDGSPLAHVTLAAPLPAELTVSRQWWRDRGWRDWPEIFGQFVEPARQDLAKVPYLRTVLHMDAPIPLDGLPPAPEVPGPDLAETAHRALVVLARELNALLGPVVEQLDAGVQRG</sequence>